<name>A0AAD7SFV5_9TELE</name>
<sequence>MTVHSSVAGAVEGNNPSLAPHILPLTSEESAHAQPVMRPDPQRYDMNQREGVLTMMGINYPPPSFDPHTSPTGGWARPLWLGPAAVECGSREEYGASGTSCLTDKRTFGLAETRKVASRYVLRRVEVQYFTARLYPRRIEHGDGLRA</sequence>
<evidence type="ECO:0000313" key="2">
    <source>
        <dbReference type="EMBL" id="KAJ8401695.1"/>
    </source>
</evidence>
<feature type="region of interest" description="Disordered" evidence="1">
    <location>
        <begin position="1"/>
        <end position="22"/>
    </location>
</feature>
<protein>
    <submittedName>
        <fullName evidence="2">Uncharacterized protein</fullName>
    </submittedName>
</protein>
<evidence type="ECO:0000313" key="3">
    <source>
        <dbReference type="Proteomes" id="UP001221898"/>
    </source>
</evidence>
<reference evidence="2" key="1">
    <citation type="journal article" date="2023" name="Science">
        <title>Genome structures resolve the early diversification of teleost fishes.</title>
        <authorList>
            <person name="Parey E."/>
            <person name="Louis A."/>
            <person name="Montfort J."/>
            <person name="Bouchez O."/>
            <person name="Roques C."/>
            <person name="Iampietro C."/>
            <person name="Lluch J."/>
            <person name="Castinel A."/>
            <person name="Donnadieu C."/>
            <person name="Desvignes T."/>
            <person name="Floi Bucao C."/>
            <person name="Jouanno E."/>
            <person name="Wen M."/>
            <person name="Mejri S."/>
            <person name="Dirks R."/>
            <person name="Jansen H."/>
            <person name="Henkel C."/>
            <person name="Chen W.J."/>
            <person name="Zahm M."/>
            <person name="Cabau C."/>
            <person name="Klopp C."/>
            <person name="Thompson A.W."/>
            <person name="Robinson-Rechavi M."/>
            <person name="Braasch I."/>
            <person name="Lecointre G."/>
            <person name="Bobe J."/>
            <person name="Postlethwait J.H."/>
            <person name="Berthelot C."/>
            <person name="Roest Crollius H."/>
            <person name="Guiguen Y."/>
        </authorList>
    </citation>
    <scope>NUCLEOTIDE SEQUENCE</scope>
    <source>
        <strain evidence="2">NC1722</strain>
    </source>
</reference>
<keyword evidence="3" id="KW-1185">Reference proteome</keyword>
<comment type="caution">
    <text evidence="2">The sequence shown here is derived from an EMBL/GenBank/DDBJ whole genome shotgun (WGS) entry which is preliminary data.</text>
</comment>
<dbReference type="EMBL" id="JAINUG010000068">
    <property type="protein sequence ID" value="KAJ8401695.1"/>
    <property type="molecule type" value="Genomic_DNA"/>
</dbReference>
<dbReference type="Proteomes" id="UP001221898">
    <property type="component" value="Unassembled WGS sequence"/>
</dbReference>
<dbReference type="AlphaFoldDB" id="A0AAD7SFV5"/>
<evidence type="ECO:0000256" key="1">
    <source>
        <dbReference type="SAM" id="MobiDB-lite"/>
    </source>
</evidence>
<accession>A0AAD7SFV5</accession>
<organism evidence="2 3">
    <name type="scientific">Aldrovandia affinis</name>
    <dbReference type="NCBI Taxonomy" id="143900"/>
    <lineage>
        <taxon>Eukaryota</taxon>
        <taxon>Metazoa</taxon>
        <taxon>Chordata</taxon>
        <taxon>Craniata</taxon>
        <taxon>Vertebrata</taxon>
        <taxon>Euteleostomi</taxon>
        <taxon>Actinopterygii</taxon>
        <taxon>Neopterygii</taxon>
        <taxon>Teleostei</taxon>
        <taxon>Notacanthiformes</taxon>
        <taxon>Halosauridae</taxon>
        <taxon>Aldrovandia</taxon>
    </lineage>
</organism>
<proteinExistence type="predicted"/>
<gene>
    <name evidence="2" type="ORF">AAFF_G00376660</name>
</gene>